<dbReference type="PANTHER" id="PTHR30146:SF24">
    <property type="entry name" value="XYLOSE OPERON REGULATORY PROTEIN"/>
    <property type="match status" value="1"/>
</dbReference>
<comment type="caution">
    <text evidence="6">The sequence shown here is derived from an EMBL/GenBank/DDBJ whole genome shotgun (WGS) entry which is preliminary data.</text>
</comment>
<feature type="domain" description="HTH lacI-type" evidence="4">
    <location>
        <begin position="2"/>
        <end position="56"/>
    </location>
</feature>
<dbReference type="CDD" id="cd01392">
    <property type="entry name" value="HTH_LacI"/>
    <property type="match status" value="1"/>
</dbReference>
<dbReference type="Proteomes" id="UP000294613">
    <property type="component" value="Unassembled WGS sequence"/>
</dbReference>
<dbReference type="PANTHER" id="PTHR30146">
    <property type="entry name" value="LACI-RELATED TRANSCRIPTIONAL REPRESSOR"/>
    <property type="match status" value="1"/>
</dbReference>
<evidence type="ECO:0000256" key="3">
    <source>
        <dbReference type="ARBA" id="ARBA00023163"/>
    </source>
</evidence>
<sequence>MPTMKDIAKEAGVSHGTVSNVLNKTGKVSIEKIKLVEAAAKKLGYVPNAQAQLLRQGNATVIALIVPSLREDLYMDLYTSLQIAFASSKKTADYSVHVYTTDDICEHELSILDRLPVSNILLVVTVSSLKGISLSRNPYQSLPCPVFYIDRSPAELRDIDHYISFDKKQISADLANYISHNHFERIAFFSASGINHCETQLFDHLRNALSNTSVTLEHFSSDMNLSLTKAFDLLQEEVPYDLVITTSILRADAVINAVSLTHCNMPHIMTFASLARIPHGHFHVYELDYTKIGMKIYELLSSPSSQSERTASNHILKPKGLPFLFTNIKKAEKETLSILTLDAPSTEALKKLSPLFEAISGVHLKVVSMPYNDLHQQISLMTEQHHYDLIRIDIAMLDTLGESTYLPLTSCLSPSDIDFSSLISTGYTDNGFPNYASYTLPFDLSTQIFLYRKDLFEDATICRAFYEHFHEKLTVPSNCRDFLKIAEFFTKSYNTLSPTLYGTTMTSGAASIIASDFMPYLFSENTRETLTNLCQNKEHLLSAMTQYLQMTHYATQQPWWLDSVSQFINGNAATTIIYSNYAPYIINSKHSDVVGKVGASIVPGKHPLIGGGVIGISKYSKKIDACRQFFQWYYSEEVSSLMMKLGGTSPLTTSYTGLRNLDLFPWLHAVKKSFDLGSRGCGKQSSCSIQQFEFSIGTSIRNLLLGNISPNEACEWIQNTF</sequence>
<evidence type="ECO:0000259" key="4">
    <source>
        <dbReference type="PROSITE" id="PS50932"/>
    </source>
</evidence>
<evidence type="ECO:0000256" key="1">
    <source>
        <dbReference type="ARBA" id="ARBA00023015"/>
    </source>
</evidence>
<dbReference type="PROSITE" id="PS00356">
    <property type="entry name" value="HTH_LACI_1"/>
    <property type="match status" value="1"/>
</dbReference>
<dbReference type="Pfam" id="PF00356">
    <property type="entry name" value="LacI"/>
    <property type="match status" value="1"/>
</dbReference>
<evidence type="ECO:0000256" key="2">
    <source>
        <dbReference type="ARBA" id="ARBA00023125"/>
    </source>
</evidence>
<dbReference type="InterPro" id="IPR010982">
    <property type="entry name" value="Lambda_DNA-bd_dom_sf"/>
</dbReference>
<keyword evidence="3" id="KW-0804">Transcription</keyword>
<evidence type="ECO:0000313" key="6">
    <source>
        <dbReference type="EMBL" id="TCS69935.1"/>
    </source>
</evidence>
<dbReference type="SUPFAM" id="SSF53822">
    <property type="entry name" value="Periplasmic binding protein-like I"/>
    <property type="match status" value="1"/>
</dbReference>
<dbReference type="InterPro" id="IPR000843">
    <property type="entry name" value="HTH_LacI"/>
</dbReference>
<keyword evidence="8" id="KW-1185">Reference proteome</keyword>
<dbReference type="AlphaFoldDB" id="A0A4R3JS02"/>
<reference evidence="5 8" key="1">
    <citation type="journal article" date="2018" name="Int. J. Syst. Evol. Microbiol.">
        <title>Draft Genome Sequence of Faecalimonas umbilicata JCM 30896T, an Acetate-Producing Bacterium Isolated from Human Feces.</title>
        <authorList>
            <person name="Sakamoto M."/>
            <person name="Ikeyama N."/>
            <person name="Yuki M."/>
            <person name="Ohkuma M."/>
        </authorList>
    </citation>
    <scope>NUCLEOTIDE SEQUENCE [LARGE SCALE GENOMIC DNA]</scope>
    <source>
        <strain evidence="5 8">EGH7</strain>
    </source>
</reference>
<name>A0A4R3JS02_9FIRM</name>
<organism evidence="6 7">
    <name type="scientific">Faecalimonas umbilicata</name>
    <dbReference type="NCBI Taxonomy" id="1912855"/>
    <lineage>
        <taxon>Bacteria</taxon>
        <taxon>Bacillati</taxon>
        <taxon>Bacillota</taxon>
        <taxon>Clostridia</taxon>
        <taxon>Lachnospirales</taxon>
        <taxon>Lachnospiraceae</taxon>
        <taxon>Faecalimonas</taxon>
    </lineage>
</organism>
<dbReference type="GO" id="GO:0003700">
    <property type="term" value="F:DNA-binding transcription factor activity"/>
    <property type="evidence" value="ECO:0007669"/>
    <property type="project" value="TreeGrafter"/>
</dbReference>
<dbReference type="Gene3D" id="3.40.50.2300">
    <property type="match status" value="2"/>
</dbReference>
<dbReference type="InterPro" id="IPR028082">
    <property type="entry name" value="Peripla_BP_I"/>
</dbReference>
<dbReference type="Pfam" id="PF13416">
    <property type="entry name" value="SBP_bac_8"/>
    <property type="match status" value="1"/>
</dbReference>
<gene>
    <name evidence="6" type="ORF">EDD74_102105</name>
    <name evidence="5" type="ORF">FAEUMB_18180</name>
</gene>
<evidence type="ECO:0000313" key="7">
    <source>
        <dbReference type="Proteomes" id="UP000294613"/>
    </source>
</evidence>
<keyword evidence="2 6" id="KW-0238">DNA-binding</keyword>
<dbReference type="Proteomes" id="UP000702954">
    <property type="component" value="Unassembled WGS sequence"/>
</dbReference>
<keyword evidence="1" id="KW-0805">Transcription regulation</keyword>
<protein>
    <submittedName>
        <fullName evidence="6">DNA-binding LacI/PurR family transcriptional regulator</fullName>
    </submittedName>
</protein>
<dbReference type="EMBL" id="BHEO01000008">
    <property type="protein sequence ID" value="GBU05277.1"/>
    <property type="molecule type" value="Genomic_DNA"/>
</dbReference>
<dbReference type="SUPFAM" id="SSF53850">
    <property type="entry name" value="Periplasmic binding protein-like II"/>
    <property type="match status" value="1"/>
</dbReference>
<evidence type="ECO:0000313" key="5">
    <source>
        <dbReference type="EMBL" id="GBU05277.1"/>
    </source>
</evidence>
<dbReference type="PROSITE" id="PS50932">
    <property type="entry name" value="HTH_LACI_2"/>
    <property type="match status" value="1"/>
</dbReference>
<accession>A0A4R3JS02</accession>
<dbReference type="RefSeq" id="WP_116441751.1">
    <property type="nucleotide sequence ID" value="NZ_BHEO01000008.1"/>
</dbReference>
<dbReference type="GO" id="GO:0000976">
    <property type="term" value="F:transcription cis-regulatory region binding"/>
    <property type="evidence" value="ECO:0007669"/>
    <property type="project" value="TreeGrafter"/>
</dbReference>
<dbReference type="Gene3D" id="1.10.260.40">
    <property type="entry name" value="lambda repressor-like DNA-binding domains"/>
    <property type="match status" value="1"/>
</dbReference>
<proteinExistence type="predicted"/>
<evidence type="ECO:0000313" key="8">
    <source>
        <dbReference type="Proteomes" id="UP000702954"/>
    </source>
</evidence>
<dbReference type="EMBL" id="SLZV01000002">
    <property type="protein sequence ID" value="TCS69935.1"/>
    <property type="molecule type" value="Genomic_DNA"/>
</dbReference>
<dbReference type="InterPro" id="IPR006059">
    <property type="entry name" value="SBP"/>
</dbReference>
<dbReference type="SMART" id="SM00354">
    <property type="entry name" value="HTH_LACI"/>
    <property type="match status" value="1"/>
</dbReference>
<dbReference type="Gene3D" id="3.40.190.10">
    <property type="entry name" value="Periplasmic binding protein-like II"/>
    <property type="match status" value="2"/>
</dbReference>
<reference evidence="6 7" key="2">
    <citation type="submission" date="2019-03" db="EMBL/GenBank/DDBJ databases">
        <title>Genomic Encyclopedia of Type Strains, Phase IV (KMG-IV): sequencing the most valuable type-strain genomes for metagenomic binning, comparative biology and taxonomic classification.</title>
        <authorList>
            <person name="Goeker M."/>
        </authorList>
    </citation>
    <scope>NUCLEOTIDE SEQUENCE [LARGE SCALE GENOMIC DNA]</scope>
    <source>
        <strain evidence="6 7">DSM 103426</strain>
    </source>
</reference>
<dbReference type="SUPFAM" id="SSF47413">
    <property type="entry name" value="lambda repressor-like DNA-binding domains"/>
    <property type="match status" value="1"/>
</dbReference>